<dbReference type="RefSeq" id="WP_315878477.1">
    <property type="nucleotide sequence ID" value="NZ_JAWCTQ010000016.1"/>
</dbReference>
<sequence length="410" mass="48404">MIAFDKLNNLISNIKAASNKIKVDGAILHVVSYTSISDNEELDSLKKFAKVEDYNDKALIVFKDDSNYKKLYRKKLSKLYQSYLDNERDKNLSELNRVKSSLILSLNDSSSFSPSIEDKIIFSLVRLYESNDVLLGNQSKTKTKVLDFDFVKSQKYIVFKRLFSRMLNENSLEDITYYISNYQSYYTNNKKYVYNKLGYRGLERYYNEFSSYKRQSMEHMIGYKHIYTTLRSPISSLINAIIHDYISNEDLLSLYWTNKVSGSKESFLANNPFAKTEFINMYANLLDYCSSERSKVFLSFVISVVKDDYLKFMYYSSDLFSNLLEENEYFVRDFSGIKESDSSRFKEEKFFKILPEMREIRSIFGIENITLEDYELFINDLDKETYKAITYDSIDFINIPLIRKVFYTDD</sequence>
<accession>A0ABU3QKV9</accession>
<dbReference type="Proteomes" id="UP001250181">
    <property type="component" value="Unassembled WGS sequence"/>
</dbReference>
<reference evidence="1 2" key="1">
    <citation type="submission" date="2023-09" db="EMBL/GenBank/DDBJ databases">
        <title>Streptomyces sp. nov.: A antagonism against Alternaria gaisen Producing Streptochlin, Isolated from Tamarix root soil.</title>
        <authorList>
            <person name="Chen Y."/>
        </authorList>
    </citation>
    <scope>NUCLEOTIDE SEQUENCE [LARGE SCALE GENOMIC DNA]</scope>
    <source>
        <strain evidence="1 2">TRM76323</strain>
    </source>
</reference>
<proteinExistence type="predicted"/>
<evidence type="ECO:0000313" key="1">
    <source>
        <dbReference type="EMBL" id="MDT9683403.1"/>
    </source>
</evidence>
<organism evidence="1 2">
    <name type="scientific">Streptomyces tamarix</name>
    <dbReference type="NCBI Taxonomy" id="3078565"/>
    <lineage>
        <taxon>Bacteria</taxon>
        <taxon>Bacillati</taxon>
        <taxon>Actinomycetota</taxon>
        <taxon>Actinomycetes</taxon>
        <taxon>Kitasatosporales</taxon>
        <taxon>Streptomycetaceae</taxon>
        <taxon>Streptomyces</taxon>
    </lineage>
</organism>
<evidence type="ECO:0000313" key="2">
    <source>
        <dbReference type="Proteomes" id="UP001250181"/>
    </source>
</evidence>
<protein>
    <submittedName>
        <fullName evidence="1">Uncharacterized protein</fullName>
    </submittedName>
</protein>
<keyword evidence="2" id="KW-1185">Reference proteome</keyword>
<dbReference type="EMBL" id="JAWCTQ010000016">
    <property type="protein sequence ID" value="MDT9683403.1"/>
    <property type="molecule type" value="Genomic_DNA"/>
</dbReference>
<comment type="caution">
    <text evidence="1">The sequence shown here is derived from an EMBL/GenBank/DDBJ whole genome shotgun (WGS) entry which is preliminary data.</text>
</comment>
<name>A0ABU3QKV9_9ACTN</name>
<gene>
    <name evidence="1" type="ORF">RND61_15245</name>
</gene>